<organism evidence="1 2">
    <name type="scientific">Lithospermum erythrorhizon</name>
    <name type="common">Purple gromwell</name>
    <name type="synonym">Lithospermum officinale var. erythrorhizon</name>
    <dbReference type="NCBI Taxonomy" id="34254"/>
    <lineage>
        <taxon>Eukaryota</taxon>
        <taxon>Viridiplantae</taxon>
        <taxon>Streptophyta</taxon>
        <taxon>Embryophyta</taxon>
        <taxon>Tracheophyta</taxon>
        <taxon>Spermatophyta</taxon>
        <taxon>Magnoliopsida</taxon>
        <taxon>eudicotyledons</taxon>
        <taxon>Gunneridae</taxon>
        <taxon>Pentapetalae</taxon>
        <taxon>asterids</taxon>
        <taxon>lamiids</taxon>
        <taxon>Boraginales</taxon>
        <taxon>Boraginaceae</taxon>
        <taxon>Boraginoideae</taxon>
        <taxon>Lithospermeae</taxon>
        <taxon>Lithospermum</taxon>
    </lineage>
</organism>
<protein>
    <recommendedName>
        <fullName evidence="3">Retrovirus-related Pol polyprotein from transposon TNT 1-94</fullName>
    </recommendedName>
</protein>
<evidence type="ECO:0000313" key="2">
    <source>
        <dbReference type="Proteomes" id="UP001454036"/>
    </source>
</evidence>
<sequence>MDKSHRLSTPIVVRSLDVNKDPFRSKENNEELFGPEVPYLSAIGALMYLASHTRPDISFDVNLLARYSSAPTRRHWNGVKQILRYLRGTMDMGLFYSNTSKLELIGYADAGYLSDPHNGRSQTGYLFTSSGTAISW</sequence>
<evidence type="ECO:0008006" key="3">
    <source>
        <dbReference type="Google" id="ProtNLM"/>
    </source>
</evidence>
<dbReference type="EMBL" id="BAABME010017867">
    <property type="protein sequence ID" value="GAA0151652.1"/>
    <property type="molecule type" value="Genomic_DNA"/>
</dbReference>
<dbReference type="PANTHER" id="PTHR11439:SF486">
    <property type="entry name" value="RLK (RECEPTOR-LIKE KINASE) PROTEIN, PUTATIVE-RELATED"/>
    <property type="match status" value="1"/>
</dbReference>
<comment type="caution">
    <text evidence="1">The sequence shown here is derived from an EMBL/GenBank/DDBJ whole genome shotgun (WGS) entry which is preliminary data.</text>
</comment>
<proteinExistence type="predicted"/>
<accession>A0AAV3PL57</accession>
<reference evidence="1 2" key="1">
    <citation type="submission" date="2024-01" db="EMBL/GenBank/DDBJ databases">
        <title>The complete chloroplast genome sequence of Lithospermum erythrorhizon: insights into the phylogenetic relationship among Boraginaceae species and the maternal lineages of purple gromwells.</title>
        <authorList>
            <person name="Okada T."/>
            <person name="Watanabe K."/>
        </authorList>
    </citation>
    <scope>NUCLEOTIDE SEQUENCE [LARGE SCALE GENOMIC DNA]</scope>
</reference>
<keyword evidence="2" id="KW-1185">Reference proteome</keyword>
<dbReference type="PANTHER" id="PTHR11439">
    <property type="entry name" value="GAG-POL-RELATED RETROTRANSPOSON"/>
    <property type="match status" value="1"/>
</dbReference>
<dbReference type="AlphaFoldDB" id="A0AAV3PL57"/>
<dbReference type="Proteomes" id="UP001454036">
    <property type="component" value="Unassembled WGS sequence"/>
</dbReference>
<gene>
    <name evidence="1" type="ORF">LIER_37326</name>
</gene>
<evidence type="ECO:0000313" key="1">
    <source>
        <dbReference type="EMBL" id="GAA0151652.1"/>
    </source>
</evidence>
<name>A0AAV3PL57_LITER</name>